<accession>A0A0B7BMV1</accession>
<evidence type="ECO:0000256" key="1">
    <source>
        <dbReference type="SAM" id="MobiDB-lite"/>
    </source>
</evidence>
<reference evidence="2" key="1">
    <citation type="submission" date="2014-12" db="EMBL/GenBank/DDBJ databases">
        <title>Insight into the proteome of Arion vulgaris.</title>
        <authorList>
            <person name="Aradska J."/>
            <person name="Bulat T."/>
            <person name="Smidak R."/>
            <person name="Sarate P."/>
            <person name="Gangsoo J."/>
            <person name="Sialana F."/>
            <person name="Bilban M."/>
            <person name="Lubec G."/>
        </authorList>
    </citation>
    <scope>NUCLEOTIDE SEQUENCE</scope>
    <source>
        <tissue evidence="2">Skin</tissue>
    </source>
</reference>
<gene>
    <name evidence="2" type="primary">ORF196591</name>
</gene>
<feature type="region of interest" description="Disordered" evidence="1">
    <location>
        <begin position="1"/>
        <end position="22"/>
    </location>
</feature>
<evidence type="ECO:0000313" key="2">
    <source>
        <dbReference type="EMBL" id="CEK93681.1"/>
    </source>
</evidence>
<proteinExistence type="predicted"/>
<name>A0A0B7BMV1_9EUPU</name>
<sequence length="79" mass="8715">MDECMYTGGSETQNPGVDTTTNNDKFAAAETKAMMEMMMGHNSFNNEQAEQSSPLSLRRRASQSSACVCVCVYKIDLIH</sequence>
<organism evidence="2">
    <name type="scientific">Arion vulgaris</name>
    <dbReference type="NCBI Taxonomy" id="1028688"/>
    <lineage>
        <taxon>Eukaryota</taxon>
        <taxon>Metazoa</taxon>
        <taxon>Spiralia</taxon>
        <taxon>Lophotrochozoa</taxon>
        <taxon>Mollusca</taxon>
        <taxon>Gastropoda</taxon>
        <taxon>Heterobranchia</taxon>
        <taxon>Euthyneura</taxon>
        <taxon>Panpulmonata</taxon>
        <taxon>Eupulmonata</taxon>
        <taxon>Stylommatophora</taxon>
        <taxon>Helicina</taxon>
        <taxon>Arionoidea</taxon>
        <taxon>Arionidae</taxon>
        <taxon>Arion</taxon>
    </lineage>
</organism>
<dbReference type="AlphaFoldDB" id="A0A0B7BMV1"/>
<feature type="compositionally biased region" description="Polar residues" evidence="1">
    <location>
        <begin position="9"/>
        <end position="22"/>
    </location>
</feature>
<dbReference type="EMBL" id="HACG01046816">
    <property type="protein sequence ID" value="CEK93681.1"/>
    <property type="molecule type" value="Transcribed_RNA"/>
</dbReference>
<protein>
    <submittedName>
        <fullName evidence="2">Uncharacterized protein</fullName>
    </submittedName>
</protein>